<dbReference type="PANTHER" id="PTHR43744">
    <property type="entry name" value="ABC TRANSPORTER PERMEASE PROTEIN MG189-RELATED-RELATED"/>
    <property type="match status" value="1"/>
</dbReference>
<keyword evidence="6 7" id="KW-0472">Membrane</keyword>
<evidence type="ECO:0000256" key="3">
    <source>
        <dbReference type="ARBA" id="ARBA00022475"/>
    </source>
</evidence>
<feature type="transmembrane region" description="Helical" evidence="7">
    <location>
        <begin position="88"/>
        <end position="114"/>
    </location>
</feature>
<evidence type="ECO:0000256" key="2">
    <source>
        <dbReference type="ARBA" id="ARBA00022448"/>
    </source>
</evidence>
<comment type="caution">
    <text evidence="9">The sequence shown here is derived from an EMBL/GenBank/DDBJ whole genome shotgun (WGS) entry which is preliminary data.</text>
</comment>
<gene>
    <name evidence="9" type="ORF">ACFPOF_08830</name>
</gene>
<feature type="transmembrane region" description="Helical" evidence="7">
    <location>
        <begin position="202"/>
        <end position="227"/>
    </location>
</feature>
<dbReference type="Proteomes" id="UP001596113">
    <property type="component" value="Unassembled WGS sequence"/>
</dbReference>
<sequence length="314" mass="34936">MSSLHAASASPLTETSHRSSSVRLSFVPILIHVFFWVICLACLIPLLLVLVVSFTDEKTILANGYSFIPEKLSLDAYRYLFSDSSALLHAYGISAIVTIAGTIASLLMTSMLAYPLSRQDFKKRKIVTLFVFFTLLFNGGLVPWYLVYTNVLHLQNTLLALMIPSLLLSGFYVLIMRTFFANTIPGSIIESAQIDGAGEWRIFFQLILPISLPVLATVGLFTVLGYWNDWFNSLVFISDSRNISLQYLMTKTLLNIQFLQSSAQKSGSVQFLFDMPTESVRMAMAIIGMGPMVLAYPFFQKYLIKGLTVGAVKG</sequence>
<keyword evidence="5 7" id="KW-1133">Transmembrane helix</keyword>
<dbReference type="PROSITE" id="PS50928">
    <property type="entry name" value="ABC_TM1"/>
    <property type="match status" value="1"/>
</dbReference>
<comment type="subcellular location">
    <subcellularLocation>
        <location evidence="1 7">Cell membrane</location>
        <topology evidence="1 7">Multi-pass membrane protein</topology>
    </subcellularLocation>
</comment>
<evidence type="ECO:0000256" key="7">
    <source>
        <dbReference type="RuleBase" id="RU363032"/>
    </source>
</evidence>
<evidence type="ECO:0000259" key="8">
    <source>
        <dbReference type="PROSITE" id="PS50928"/>
    </source>
</evidence>
<proteinExistence type="inferred from homology"/>
<evidence type="ECO:0000256" key="6">
    <source>
        <dbReference type="ARBA" id="ARBA00023136"/>
    </source>
</evidence>
<dbReference type="CDD" id="cd06261">
    <property type="entry name" value="TM_PBP2"/>
    <property type="match status" value="1"/>
</dbReference>
<keyword evidence="3" id="KW-1003">Cell membrane</keyword>
<comment type="similarity">
    <text evidence="7">Belongs to the binding-protein-dependent transport system permease family.</text>
</comment>
<evidence type="ECO:0000256" key="5">
    <source>
        <dbReference type="ARBA" id="ARBA00022989"/>
    </source>
</evidence>
<keyword evidence="4 7" id="KW-0812">Transmembrane</keyword>
<dbReference type="Pfam" id="PF00528">
    <property type="entry name" value="BPD_transp_1"/>
    <property type="match status" value="1"/>
</dbReference>
<dbReference type="InterPro" id="IPR035906">
    <property type="entry name" value="MetI-like_sf"/>
</dbReference>
<reference evidence="10" key="1">
    <citation type="journal article" date="2019" name="Int. J. Syst. Evol. Microbiol.">
        <title>The Global Catalogue of Microorganisms (GCM) 10K type strain sequencing project: providing services to taxonomists for standard genome sequencing and annotation.</title>
        <authorList>
            <consortium name="The Broad Institute Genomics Platform"/>
            <consortium name="The Broad Institute Genome Sequencing Center for Infectious Disease"/>
            <person name="Wu L."/>
            <person name="Ma J."/>
        </authorList>
    </citation>
    <scope>NUCLEOTIDE SEQUENCE [LARGE SCALE GENOMIC DNA]</scope>
    <source>
        <strain evidence="10">CGMCC 1.18575</strain>
    </source>
</reference>
<feature type="transmembrane region" description="Helical" evidence="7">
    <location>
        <begin position="280"/>
        <end position="299"/>
    </location>
</feature>
<feature type="transmembrane region" description="Helical" evidence="7">
    <location>
        <begin position="126"/>
        <end position="146"/>
    </location>
</feature>
<feature type="domain" description="ABC transmembrane type-1" evidence="8">
    <location>
        <begin position="91"/>
        <end position="299"/>
    </location>
</feature>
<dbReference type="EMBL" id="JBHSMI010000015">
    <property type="protein sequence ID" value="MFC5402844.1"/>
    <property type="molecule type" value="Genomic_DNA"/>
</dbReference>
<accession>A0ABW0HQP7</accession>
<dbReference type="SUPFAM" id="SSF161098">
    <property type="entry name" value="MetI-like"/>
    <property type="match status" value="1"/>
</dbReference>
<organism evidence="9 10">
    <name type="scientific">Cohnella soli</name>
    <dbReference type="NCBI Taxonomy" id="425005"/>
    <lineage>
        <taxon>Bacteria</taxon>
        <taxon>Bacillati</taxon>
        <taxon>Bacillota</taxon>
        <taxon>Bacilli</taxon>
        <taxon>Bacillales</taxon>
        <taxon>Paenibacillaceae</taxon>
        <taxon>Cohnella</taxon>
    </lineage>
</organism>
<evidence type="ECO:0000256" key="1">
    <source>
        <dbReference type="ARBA" id="ARBA00004651"/>
    </source>
</evidence>
<keyword evidence="2 7" id="KW-0813">Transport</keyword>
<evidence type="ECO:0000313" key="9">
    <source>
        <dbReference type="EMBL" id="MFC5402844.1"/>
    </source>
</evidence>
<name>A0ABW0HQP7_9BACL</name>
<evidence type="ECO:0000313" key="10">
    <source>
        <dbReference type="Proteomes" id="UP001596113"/>
    </source>
</evidence>
<dbReference type="InterPro" id="IPR000515">
    <property type="entry name" value="MetI-like"/>
</dbReference>
<evidence type="ECO:0000256" key="4">
    <source>
        <dbReference type="ARBA" id="ARBA00022692"/>
    </source>
</evidence>
<feature type="transmembrane region" description="Helical" evidence="7">
    <location>
        <begin position="26"/>
        <end position="54"/>
    </location>
</feature>
<feature type="transmembrane region" description="Helical" evidence="7">
    <location>
        <begin position="158"/>
        <end position="181"/>
    </location>
</feature>
<dbReference type="PANTHER" id="PTHR43744:SF9">
    <property type="entry name" value="POLYGALACTURONAN_RHAMNOGALACTURONAN TRANSPORT SYSTEM PERMEASE PROTEIN YTCP"/>
    <property type="match status" value="1"/>
</dbReference>
<protein>
    <submittedName>
        <fullName evidence="9">Carbohydrate ABC transporter permease</fullName>
    </submittedName>
</protein>
<keyword evidence="10" id="KW-1185">Reference proteome</keyword>
<dbReference type="Gene3D" id="1.10.3720.10">
    <property type="entry name" value="MetI-like"/>
    <property type="match status" value="1"/>
</dbReference>
<dbReference type="RefSeq" id="WP_378131661.1">
    <property type="nucleotide sequence ID" value="NZ_JBHSMI010000015.1"/>
</dbReference>